<reference evidence="1" key="1">
    <citation type="journal article" date="2020" name="Int. J. Syst. Evol. Microbiol.">
        <title>Aquipluma nitroreducens gen. nov. sp. nov., a novel facultatively anaerobic bacterium isolated from a freshwater lake.</title>
        <authorList>
            <person name="Watanabe M."/>
            <person name="Kojima H."/>
            <person name="Fukui M."/>
        </authorList>
    </citation>
    <scope>NUCLEOTIDE SEQUENCE</scope>
    <source>
        <strain evidence="1">MeG22</strain>
    </source>
</reference>
<organism evidence="1 2">
    <name type="scientific">Aquipluma nitroreducens</name>
    <dbReference type="NCBI Taxonomy" id="2010828"/>
    <lineage>
        <taxon>Bacteria</taxon>
        <taxon>Pseudomonadati</taxon>
        <taxon>Bacteroidota</taxon>
        <taxon>Bacteroidia</taxon>
        <taxon>Marinilabiliales</taxon>
        <taxon>Prolixibacteraceae</taxon>
        <taxon>Aquipluma</taxon>
    </lineage>
</organism>
<dbReference type="EMBL" id="AP018694">
    <property type="protein sequence ID" value="BBE16263.1"/>
    <property type="molecule type" value="Genomic_DNA"/>
</dbReference>
<dbReference type="AlphaFoldDB" id="A0A5K7S3Y9"/>
<dbReference type="KEGG" id="anf:AQPE_0400"/>
<evidence type="ECO:0000313" key="1">
    <source>
        <dbReference type="EMBL" id="BBE16263.1"/>
    </source>
</evidence>
<dbReference type="Proteomes" id="UP001193389">
    <property type="component" value="Chromosome"/>
</dbReference>
<accession>A0A5K7S3Y9</accession>
<evidence type="ECO:0000313" key="2">
    <source>
        <dbReference type="Proteomes" id="UP001193389"/>
    </source>
</evidence>
<gene>
    <name evidence="1" type="ORF">AQPE_0400</name>
</gene>
<sequence>MVSLLRQRVVNLRRQPVVNLNWKWVVNFTVFSTYIPEFSSFRKPFV</sequence>
<name>A0A5K7S3Y9_9BACT</name>
<protein>
    <submittedName>
        <fullName evidence="1">Uncharacterized protein</fullName>
    </submittedName>
</protein>
<proteinExistence type="predicted"/>
<keyword evidence="2" id="KW-1185">Reference proteome</keyword>